<dbReference type="RefSeq" id="WP_015048167.1">
    <property type="nucleotide sequence ID" value="NC_018868.3"/>
</dbReference>
<dbReference type="Gene3D" id="3.40.190.10">
    <property type="entry name" value="Periplasmic binding protein-like II"/>
    <property type="match status" value="2"/>
</dbReference>
<dbReference type="AlphaFoldDB" id="K4KLH1"/>
<evidence type="ECO:0000256" key="1">
    <source>
        <dbReference type="SAM" id="SignalP"/>
    </source>
</evidence>
<name>K4KLH1_SIMAS</name>
<feature type="chain" id="PRO_5003878245" description="Solute-binding protein family 3/N-terminal domain-containing protein" evidence="1">
    <location>
        <begin position="20"/>
        <end position="254"/>
    </location>
</feature>
<evidence type="ECO:0000313" key="2">
    <source>
        <dbReference type="EMBL" id="AFV00015.1"/>
    </source>
</evidence>
<keyword evidence="1" id="KW-0732">Signal</keyword>
<sequence length="254" mass="28246">MKQLLLALLLIPSAFASQAQDRLHYYFVDFPPFHFQNAGDPSPRGLTLDLLRLAALDAGERLSIQKVPLNRFIQLTQAGKVEVALVSQEYRQAFASQYLCSATDLTRIHPTVFVNGDRYPDLTSVQALTNHTVHAPRSVRFVMSRLLPEGTDLDTSYAIHLVTRGFNAGRIGLLADFRERMTLNLAQETPAFPVRTLALKPIGIALCVNNTLPDAYARQRALEKAFLKVANSAQGQTLLQQYQMALTFAPTPTH</sequence>
<dbReference type="HOGENOM" id="CLU_1093707_0_0_6"/>
<dbReference type="EMBL" id="CP003746">
    <property type="protein sequence ID" value="AFV00015.1"/>
    <property type="molecule type" value="Genomic_DNA"/>
</dbReference>
<evidence type="ECO:0008006" key="4">
    <source>
        <dbReference type="Google" id="ProtNLM"/>
    </source>
</evidence>
<dbReference type="KEGG" id="saga:M5M_14390"/>
<protein>
    <recommendedName>
        <fullName evidence="4">Solute-binding protein family 3/N-terminal domain-containing protein</fullName>
    </recommendedName>
</protein>
<keyword evidence="3" id="KW-1185">Reference proteome</keyword>
<organism evidence="2 3">
    <name type="scientific">Simiduia agarivorans (strain DSM 21679 / JCM 13881 / BCRC 17597 / SA1)</name>
    <dbReference type="NCBI Taxonomy" id="1117647"/>
    <lineage>
        <taxon>Bacteria</taxon>
        <taxon>Pseudomonadati</taxon>
        <taxon>Pseudomonadota</taxon>
        <taxon>Gammaproteobacteria</taxon>
        <taxon>Cellvibrionales</taxon>
        <taxon>Cellvibrionaceae</taxon>
        <taxon>Simiduia</taxon>
    </lineage>
</organism>
<accession>K4KLH1</accession>
<evidence type="ECO:0000313" key="3">
    <source>
        <dbReference type="Proteomes" id="UP000000466"/>
    </source>
</evidence>
<gene>
    <name evidence="2" type="ordered locus">M5M_14390</name>
</gene>
<proteinExistence type="predicted"/>
<dbReference type="SUPFAM" id="SSF53850">
    <property type="entry name" value="Periplasmic binding protein-like II"/>
    <property type="match status" value="1"/>
</dbReference>
<reference evidence="2 3" key="1">
    <citation type="journal article" date="2013" name="Genome Announc.">
        <title>Complete genome sequence of Simiduia agarivorans SA1(T), a marine bacterium able to degrade a variety of polysaccharides.</title>
        <authorList>
            <person name="Lin S.Y."/>
            <person name="Shieh W.Y."/>
            <person name="Chen J.S."/>
            <person name="Tang S.L."/>
        </authorList>
    </citation>
    <scope>NUCLEOTIDE SEQUENCE [LARGE SCALE GENOMIC DNA]</scope>
    <source>
        <strain evidence="3">DSM 21679 / JCM 13881 / BCRC 17597 / SA1</strain>
    </source>
</reference>
<dbReference type="Proteomes" id="UP000000466">
    <property type="component" value="Chromosome"/>
</dbReference>
<feature type="signal peptide" evidence="1">
    <location>
        <begin position="1"/>
        <end position="19"/>
    </location>
</feature>